<evidence type="ECO:0000313" key="1">
    <source>
        <dbReference type="EMBL" id="UUN98083.1"/>
    </source>
</evidence>
<dbReference type="eggNOG" id="COG4701">
    <property type="taxonomic scope" value="Bacteria"/>
</dbReference>
<dbReference type="RefSeq" id="WP_004826088.1">
    <property type="nucleotide sequence ID" value="NZ_BBLJ01000026.1"/>
</dbReference>
<dbReference type="EMBL" id="CP092085">
    <property type="protein sequence ID" value="UUN98083.1"/>
    <property type="molecule type" value="Genomic_DNA"/>
</dbReference>
<name>A0A0A8TJE7_ACIBZ</name>
<evidence type="ECO:0000313" key="2">
    <source>
        <dbReference type="Proteomes" id="UP000644140"/>
    </source>
</evidence>
<gene>
    <name evidence="1" type="ORF">I9054_000970</name>
</gene>
<dbReference type="AlphaFoldDB" id="A0A0A8TJE7"/>
<reference evidence="1" key="1">
    <citation type="submission" date="2022-02" db="EMBL/GenBank/DDBJ databases">
        <title>Characterization of Tn125 harboring carbapenem-resistant Acinetobacter bereziniae clinical isolates.</title>
        <authorList>
            <person name="Wong N.-K."/>
            <person name="Pan Q."/>
        </authorList>
    </citation>
    <scope>NUCLEOTIDE SEQUENCE</scope>
    <source>
        <strain evidence="1">GD03393</strain>
    </source>
</reference>
<sequence>MSEPKNVFQPTRQHLKTGNLSFLTKQVAEWQKLTKLIQPLLPQPENWRVVCYQYGILTITGENQAMISQLGYLQKQYISQLSQINELRDLQKLQVRLHIENTNTETSLQPHKTVSSMQPATSEMLQNAASFVNDPKLSQALLRLASNKK</sequence>
<accession>A0A0A8TJE7</accession>
<dbReference type="Proteomes" id="UP000644140">
    <property type="component" value="Chromosome"/>
</dbReference>
<proteinExistence type="predicted"/>
<dbReference type="KEGG" id="aber:BSR55_20335"/>
<dbReference type="GeneID" id="69464535"/>
<protein>
    <submittedName>
        <fullName evidence="1">DUF721 domain-containing protein</fullName>
    </submittedName>
</protein>
<organism evidence="1 2">
    <name type="scientific">Acinetobacter bereziniae</name>
    <name type="common">Acinetobacter genomosp. 10</name>
    <dbReference type="NCBI Taxonomy" id="106648"/>
    <lineage>
        <taxon>Bacteria</taxon>
        <taxon>Pseudomonadati</taxon>
        <taxon>Pseudomonadota</taxon>
        <taxon>Gammaproteobacteria</taxon>
        <taxon>Moraxellales</taxon>
        <taxon>Moraxellaceae</taxon>
        <taxon>Acinetobacter</taxon>
    </lineage>
</organism>